<protein>
    <submittedName>
        <fullName evidence="1">Uncharacterized protein</fullName>
    </submittedName>
</protein>
<gene>
    <name evidence="1" type="ORF">LIPSTDRAFT_336485</name>
</gene>
<name>A0A1E3Q8P1_LIPST</name>
<reference evidence="1 2" key="1">
    <citation type="journal article" date="2016" name="Proc. Natl. Acad. Sci. U.S.A.">
        <title>Comparative genomics of biotechnologically important yeasts.</title>
        <authorList>
            <person name="Riley R."/>
            <person name="Haridas S."/>
            <person name="Wolfe K.H."/>
            <person name="Lopes M.R."/>
            <person name="Hittinger C.T."/>
            <person name="Goeker M."/>
            <person name="Salamov A.A."/>
            <person name="Wisecaver J.H."/>
            <person name="Long T.M."/>
            <person name="Calvey C.H."/>
            <person name="Aerts A.L."/>
            <person name="Barry K.W."/>
            <person name="Choi C."/>
            <person name="Clum A."/>
            <person name="Coughlan A.Y."/>
            <person name="Deshpande S."/>
            <person name="Douglass A.P."/>
            <person name="Hanson S.J."/>
            <person name="Klenk H.-P."/>
            <person name="LaButti K.M."/>
            <person name="Lapidus A."/>
            <person name="Lindquist E.A."/>
            <person name="Lipzen A.M."/>
            <person name="Meier-Kolthoff J.P."/>
            <person name="Ohm R.A."/>
            <person name="Otillar R.P."/>
            <person name="Pangilinan J.L."/>
            <person name="Peng Y."/>
            <person name="Rokas A."/>
            <person name="Rosa C.A."/>
            <person name="Scheuner C."/>
            <person name="Sibirny A.A."/>
            <person name="Slot J.C."/>
            <person name="Stielow J.B."/>
            <person name="Sun H."/>
            <person name="Kurtzman C.P."/>
            <person name="Blackwell M."/>
            <person name="Grigoriev I.V."/>
            <person name="Jeffries T.W."/>
        </authorList>
    </citation>
    <scope>NUCLEOTIDE SEQUENCE [LARGE SCALE GENOMIC DNA]</scope>
    <source>
        <strain evidence="1 2">NRRL Y-11557</strain>
    </source>
</reference>
<organism evidence="1 2">
    <name type="scientific">Lipomyces starkeyi NRRL Y-11557</name>
    <dbReference type="NCBI Taxonomy" id="675824"/>
    <lineage>
        <taxon>Eukaryota</taxon>
        <taxon>Fungi</taxon>
        <taxon>Dikarya</taxon>
        <taxon>Ascomycota</taxon>
        <taxon>Saccharomycotina</taxon>
        <taxon>Lipomycetes</taxon>
        <taxon>Lipomycetales</taxon>
        <taxon>Lipomycetaceae</taxon>
        <taxon>Lipomyces</taxon>
    </lineage>
</organism>
<dbReference type="EMBL" id="KV454292">
    <property type="protein sequence ID" value="ODQ74031.1"/>
    <property type="molecule type" value="Genomic_DNA"/>
</dbReference>
<sequence length="158" mass="17819">MGVVIIFPLDQILVDTSAFSISNDAINFVKVFLKFRRRELRRVGWRVAMISLDARDINNRVKTSTRGTDDLDIVRPIHAKHTIRAMVRVRKCGLLGRAGTDENKVTGGELRSLSTATVRVLLLADLTLVHRVFGTDPETLKFLGERRRGGNVTKRRPI</sequence>
<proteinExistence type="predicted"/>
<keyword evidence="2" id="KW-1185">Reference proteome</keyword>
<accession>A0A1E3Q8P1</accession>
<evidence type="ECO:0000313" key="2">
    <source>
        <dbReference type="Proteomes" id="UP000094385"/>
    </source>
</evidence>
<dbReference type="AlphaFoldDB" id="A0A1E3Q8P1"/>
<dbReference type="OrthoDB" id="10379584at2759"/>
<evidence type="ECO:0000313" key="1">
    <source>
        <dbReference type="EMBL" id="ODQ74031.1"/>
    </source>
</evidence>
<dbReference type="Proteomes" id="UP000094385">
    <property type="component" value="Unassembled WGS sequence"/>
</dbReference>